<reference evidence="1" key="1">
    <citation type="submission" date="2020-04" db="EMBL/GenBank/DDBJ databases">
        <authorList>
            <person name="Chiriac C."/>
            <person name="Salcher M."/>
            <person name="Ghai R."/>
            <person name="Kavagutti S V."/>
        </authorList>
    </citation>
    <scope>NUCLEOTIDE SEQUENCE</scope>
</reference>
<accession>A0A6J5LMC0</accession>
<organism evidence="1">
    <name type="scientific">uncultured Caudovirales phage</name>
    <dbReference type="NCBI Taxonomy" id="2100421"/>
    <lineage>
        <taxon>Viruses</taxon>
        <taxon>Duplodnaviria</taxon>
        <taxon>Heunggongvirae</taxon>
        <taxon>Uroviricota</taxon>
        <taxon>Caudoviricetes</taxon>
        <taxon>Peduoviridae</taxon>
        <taxon>Maltschvirus</taxon>
        <taxon>Maltschvirus maltsch</taxon>
    </lineage>
</organism>
<protein>
    <submittedName>
        <fullName evidence="1">Uncharacterized protein</fullName>
    </submittedName>
</protein>
<sequence>MFGTYNRLHLHVTDSNCELVRRVRRMVHKTKRGRDARTMRHDLYRLLIEQHDKARALFCEVMR</sequence>
<proteinExistence type="predicted"/>
<dbReference type="EMBL" id="LR796280">
    <property type="protein sequence ID" value="CAB4134140.1"/>
    <property type="molecule type" value="Genomic_DNA"/>
</dbReference>
<gene>
    <name evidence="1" type="ORF">UFOVP266_23</name>
</gene>
<evidence type="ECO:0000313" key="1">
    <source>
        <dbReference type="EMBL" id="CAB4134140.1"/>
    </source>
</evidence>
<name>A0A6J5LMC0_9CAUD</name>